<proteinExistence type="inferred from homology"/>
<dbReference type="OrthoDB" id="10261433at2759"/>
<dbReference type="STRING" id="1330018.A0A167M6V0"/>
<comment type="similarity">
    <text evidence="1 3">Belongs to the class-III pyridoxal-phosphate-dependent aminotransferase family.</text>
</comment>
<dbReference type="PANTHER" id="PTHR43094:SF1">
    <property type="entry name" value="AMINOTRANSFERASE CLASS-III"/>
    <property type="match status" value="1"/>
</dbReference>
<dbReference type="GO" id="GO:0008483">
    <property type="term" value="F:transaminase activity"/>
    <property type="evidence" value="ECO:0007669"/>
    <property type="project" value="InterPro"/>
</dbReference>
<sequence>MIKANSIKTPIRIARIRSSTAARPFPFLSLSASSAFLKMAPVATAELSTAPAIVEAKKSVASNAAAEPPSAYTKNTAILHRTPYQPPTAVSAEGLYFTLADGSRIVDAVGGAAVTCIGNGNPVVKQAIKDQVEKLSYCYNMQLTNEPAEALAKLMLEYAPGAFEQVAFVAGGSEAMEAAVKLARQYFYEINQPQRTNFISRQLSYHGNTLGALALSGHPSRRKVYEGILNHDSFHHVSPAYAIRFKKAGETDEEYVARLAQELDDKFQELGPDTVIGFVAETVVGATTGCVAAPKGYFPAMKAVCEKYGALFILDEVMSGMGRMGSKMHAWQTFGDNVSPDIQAVAKGLGGGYVSIGAVLMSPRVAKGIREGSGYFFHGHTYQAHPITAAGSLAVQKVIKDDDLLTKCAEAGEYLASRLRATLLDKSSIVAPYVFDIRGGGLFWGIEFELGEKKTPKPFGALLQAKTMEKGLIIIAMAGSLEGGKGDYAMLAPPYNVTKEEIDTIVRIFNESVEDLVKEYLV</sequence>
<dbReference type="Proteomes" id="UP000076738">
    <property type="component" value="Unassembled WGS sequence"/>
</dbReference>
<dbReference type="GO" id="GO:0030170">
    <property type="term" value="F:pyridoxal phosphate binding"/>
    <property type="evidence" value="ECO:0007669"/>
    <property type="project" value="InterPro"/>
</dbReference>
<dbReference type="Gene3D" id="3.90.1150.10">
    <property type="entry name" value="Aspartate Aminotransferase, domain 1"/>
    <property type="match status" value="1"/>
</dbReference>
<dbReference type="CDD" id="cd00610">
    <property type="entry name" value="OAT_like"/>
    <property type="match status" value="1"/>
</dbReference>
<dbReference type="AlphaFoldDB" id="A0A167M6V0"/>
<dbReference type="PANTHER" id="PTHR43094">
    <property type="entry name" value="AMINOTRANSFERASE"/>
    <property type="match status" value="1"/>
</dbReference>
<dbReference type="SUPFAM" id="SSF53383">
    <property type="entry name" value="PLP-dependent transferases"/>
    <property type="match status" value="1"/>
</dbReference>
<reference evidence="4 5" key="1">
    <citation type="journal article" date="2016" name="Mol. Biol. Evol.">
        <title>Comparative Genomics of Early-Diverging Mushroom-Forming Fungi Provides Insights into the Origins of Lignocellulose Decay Capabilities.</title>
        <authorList>
            <person name="Nagy L.G."/>
            <person name="Riley R."/>
            <person name="Tritt A."/>
            <person name="Adam C."/>
            <person name="Daum C."/>
            <person name="Floudas D."/>
            <person name="Sun H."/>
            <person name="Yadav J.S."/>
            <person name="Pangilinan J."/>
            <person name="Larsson K.H."/>
            <person name="Matsuura K."/>
            <person name="Barry K."/>
            <person name="Labutti K."/>
            <person name="Kuo R."/>
            <person name="Ohm R.A."/>
            <person name="Bhattacharya S.S."/>
            <person name="Shirouzu T."/>
            <person name="Yoshinaga Y."/>
            <person name="Martin F.M."/>
            <person name="Grigoriev I.V."/>
            <person name="Hibbett D.S."/>
        </authorList>
    </citation>
    <scope>NUCLEOTIDE SEQUENCE [LARGE SCALE GENOMIC DNA]</scope>
    <source>
        <strain evidence="4 5">TUFC12733</strain>
    </source>
</reference>
<dbReference type="InterPro" id="IPR015421">
    <property type="entry name" value="PyrdxlP-dep_Trfase_major"/>
</dbReference>
<gene>
    <name evidence="4" type="ORF">CALVIDRAFT_537173</name>
</gene>
<organism evidence="4 5">
    <name type="scientific">Calocera viscosa (strain TUFC12733)</name>
    <dbReference type="NCBI Taxonomy" id="1330018"/>
    <lineage>
        <taxon>Eukaryota</taxon>
        <taxon>Fungi</taxon>
        <taxon>Dikarya</taxon>
        <taxon>Basidiomycota</taxon>
        <taxon>Agaricomycotina</taxon>
        <taxon>Dacrymycetes</taxon>
        <taxon>Dacrymycetales</taxon>
        <taxon>Dacrymycetaceae</taxon>
        <taxon>Calocera</taxon>
    </lineage>
</organism>
<dbReference type="Gene3D" id="3.40.640.10">
    <property type="entry name" value="Type I PLP-dependent aspartate aminotransferase-like (Major domain)"/>
    <property type="match status" value="1"/>
</dbReference>
<dbReference type="Pfam" id="PF00202">
    <property type="entry name" value="Aminotran_3"/>
    <property type="match status" value="1"/>
</dbReference>
<dbReference type="NCBIfam" id="NF005685">
    <property type="entry name" value="PRK07483.1"/>
    <property type="match status" value="1"/>
</dbReference>
<evidence type="ECO:0000256" key="1">
    <source>
        <dbReference type="ARBA" id="ARBA00008954"/>
    </source>
</evidence>
<evidence type="ECO:0000313" key="5">
    <source>
        <dbReference type="Proteomes" id="UP000076738"/>
    </source>
</evidence>
<dbReference type="InterPro" id="IPR015424">
    <property type="entry name" value="PyrdxlP-dep_Trfase"/>
</dbReference>
<evidence type="ECO:0000313" key="4">
    <source>
        <dbReference type="EMBL" id="KZO96398.1"/>
    </source>
</evidence>
<dbReference type="InterPro" id="IPR015422">
    <property type="entry name" value="PyrdxlP-dep_Trfase_small"/>
</dbReference>
<name>A0A167M6V0_CALVF</name>
<keyword evidence="4" id="KW-0808">Transferase</keyword>
<keyword evidence="5" id="KW-1185">Reference proteome</keyword>
<dbReference type="InterPro" id="IPR005814">
    <property type="entry name" value="Aminotrans_3"/>
</dbReference>
<dbReference type="GO" id="GO:0005829">
    <property type="term" value="C:cytosol"/>
    <property type="evidence" value="ECO:0007669"/>
    <property type="project" value="TreeGrafter"/>
</dbReference>
<protein>
    <submittedName>
        <fullName evidence="4">PLP-dependent transferase</fullName>
    </submittedName>
</protein>
<evidence type="ECO:0000256" key="3">
    <source>
        <dbReference type="RuleBase" id="RU003560"/>
    </source>
</evidence>
<dbReference type="EMBL" id="KV417284">
    <property type="protein sequence ID" value="KZO96398.1"/>
    <property type="molecule type" value="Genomic_DNA"/>
</dbReference>
<evidence type="ECO:0000256" key="2">
    <source>
        <dbReference type="ARBA" id="ARBA00022898"/>
    </source>
</evidence>
<keyword evidence="2 3" id="KW-0663">Pyridoxal phosphate</keyword>
<accession>A0A167M6V0</accession>